<sequence length="39" mass="4604">MIERGRVDAHVICLVGLLTARERTMQRDDQVYERAMRSQ</sequence>
<reference evidence="1 2" key="1">
    <citation type="submission" date="2014-11" db="EMBL/GenBank/DDBJ databases">
        <title>Symbiosis island explosion on the genome of extra-slow-growing strains of soybean bradyrhizobia with massive insertion sequences.</title>
        <authorList>
            <person name="Iida T."/>
            <person name="Minamisawa K."/>
        </authorList>
    </citation>
    <scope>NUCLEOTIDE SEQUENCE [LARGE SCALE GENOMIC DNA]</scope>
    <source>
        <strain evidence="1 2">NK6</strain>
    </source>
</reference>
<proteinExistence type="predicted"/>
<dbReference type="EMBL" id="AP014685">
    <property type="protein sequence ID" value="BAR54471.1"/>
    <property type="molecule type" value="Genomic_DNA"/>
</dbReference>
<gene>
    <name evidence="1" type="ORF">NK6_1287</name>
</gene>
<organism evidence="1 2">
    <name type="scientific">Bradyrhizobium diazoefficiens</name>
    <dbReference type="NCBI Taxonomy" id="1355477"/>
    <lineage>
        <taxon>Bacteria</taxon>
        <taxon>Pseudomonadati</taxon>
        <taxon>Pseudomonadota</taxon>
        <taxon>Alphaproteobacteria</taxon>
        <taxon>Hyphomicrobiales</taxon>
        <taxon>Nitrobacteraceae</taxon>
        <taxon>Bradyrhizobium</taxon>
    </lineage>
</organism>
<accession>A0A0E4BKG4</accession>
<evidence type="ECO:0000313" key="1">
    <source>
        <dbReference type="EMBL" id="BAR54471.1"/>
    </source>
</evidence>
<evidence type="ECO:0000313" key="2">
    <source>
        <dbReference type="Proteomes" id="UP000063308"/>
    </source>
</evidence>
<dbReference type="Proteomes" id="UP000063308">
    <property type="component" value="Chromosome"/>
</dbReference>
<protein>
    <submittedName>
        <fullName evidence="1">Uncharacterized protein</fullName>
    </submittedName>
</protein>
<dbReference type="AlphaFoldDB" id="A0A0E4BKG4"/>
<name>A0A0E4BKG4_9BRAD</name>